<dbReference type="PANTHER" id="PTHR11062">
    <property type="entry name" value="EXOSTOSIN HEPARAN SULFATE GLYCOSYLTRANSFERASE -RELATED"/>
    <property type="match status" value="1"/>
</dbReference>
<dbReference type="Proteomes" id="UP000001514">
    <property type="component" value="Unassembled WGS sequence"/>
</dbReference>
<dbReference type="AlphaFoldDB" id="D8RF15"/>
<gene>
    <name evidence="6" type="primary">GT47C3-1</name>
    <name evidence="6" type="ORF">SELMODRAFT_92752</name>
</gene>
<dbReference type="eggNOG" id="KOG1021">
    <property type="taxonomic scope" value="Eukaryota"/>
</dbReference>
<dbReference type="EMBL" id="GL377578">
    <property type="protein sequence ID" value="EFJ28791.1"/>
    <property type="molecule type" value="Genomic_DNA"/>
</dbReference>
<dbReference type="InParanoid" id="D8RF15"/>
<keyword evidence="4" id="KW-0333">Golgi apparatus</keyword>
<sequence>MIYRSNVIFLYLFYSRSYEAMQRVFRIFVYKDGYKPLMHEGPKTGIYASEGLFIATMERGNPFAVTEPKIATMFFIPFSLKQMVDYMYDTNSHSMKNIQSYIAGYLRRLASKYPYMNATNGIDHFFVSCHDWALMALEKQDCQRNIVKVVCNADSSRGFNTSRDVSLPETRVRQGKHSPIIRDISGMDRPYLAFFAGQMHGKLRPVLLAHWKDKDPEMKIYEVLPPSVAERISYSEHMRLSKYCICAAGFEVNSPRLVEAIVNECVPVILADNFVLPFSEVINWDSISVTVAEKDVANLKAILAGIPLRRYKEMQARLKHVKRHFVWKNSPEKYDIFNMIVHSLWTQQLNNV</sequence>
<evidence type="ECO:0000256" key="1">
    <source>
        <dbReference type="ARBA" id="ARBA00004323"/>
    </source>
</evidence>
<keyword evidence="6" id="KW-0808">Transferase</keyword>
<protein>
    <submittedName>
        <fullName evidence="6">Glycosyltransferase-like protein</fullName>
    </submittedName>
</protein>
<dbReference type="GO" id="GO:0016757">
    <property type="term" value="F:glycosyltransferase activity"/>
    <property type="evidence" value="ECO:0007669"/>
    <property type="project" value="InterPro"/>
</dbReference>
<dbReference type="Pfam" id="PF03016">
    <property type="entry name" value="Exostosin_GT47"/>
    <property type="match status" value="1"/>
</dbReference>
<comment type="subcellular location">
    <subcellularLocation>
        <location evidence="1">Golgi apparatus membrane</location>
        <topology evidence="1">Single-pass type II membrane protein</topology>
    </subcellularLocation>
</comment>
<dbReference type="OrthoDB" id="1924787at2759"/>
<keyword evidence="7" id="KW-1185">Reference proteome</keyword>
<dbReference type="OMA" id="MESHIYI"/>
<dbReference type="GeneID" id="9646725"/>
<reference evidence="6 7" key="1">
    <citation type="journal article" date="2011" name="Science">
        <title>The Selaginella genome identifies genetic changes associated with the evolution of vascular plants.</title>
        <authorList>
            <person name="Banks J.A."/>
            <person name="Nishiyama T."/>
            <person name="Hasebe M."/>
            <person name="Bowman J.L."/>
            <person name="Gribskov M."/>
            <person name="dePamphilis C."/>
            <person name="Albert V.A."/>
            <person name="Aono N."/>
            <person name="Aoyama T."/>
            <person name="Ambrose B.A."/>
            <person name="Ashton N.W."/>
            <person name="Axtell M.J."/>
            <person name="Barker E."/>
            <person name="Barker M.S."/>
            <person name="Bennetzen J.L."/>
            <person name="Bonawitz N.D."/>
            <person name="Chapple C."/>
            <person name="Cheng C."/>
            <person name="Correa L.G."/>
            <person name="Dacre M."/>
            <person name="DeBarry J."/>
            <person name="Dreyer I."/>
            <person name="Elias M."/>
            <person name="Engstrom E.M."/>
            <person name="Estelle M."/>
            <person name="Feng L."/>
            <person name="Finet C."/>
            <person name="Floyd S.K."/>
            <person name="Frommer W.B."/>
            <person name="Fujita T."/>
            <person name="Gramzow L."/>
            <person name="Gutensohn M."/>
            <person name="Harholt J."/>
            <person name="Hattori M."/>
            <person name="Heyl A."/>
            <person name="Hirai T."/>
            <person name="Hiwatashi Y."/>
            <person name="Ishikawa M."/>
            <person name="Iwata M."/>
            <person name="Karol K.G."/>
            <person name="Koehler B."/>
            <person name="Kolukisaoglu U."/>
            <person name="Kubo M."/>
            <person name="Kurata T."/>
            <person name="Lalonde S."/>
            <person name="Li K."/>
            <person name="Li Y."/>
            <person name="Litt A."/>
            <person name="Lyons E."/>
            <person name="Manning G."/>
            <person name="Maruyama T."/>
            <person name="Michael T.P."/>
            <person name="Mikami K."/>
            <person name="Miyazaki S."/>
            <person name="Morinaga S."/>
            <person name="Murata T."/>
            <person name="Mueller-Roeber B."/>
            <person name="Nelson D.R."/>
            <person name="Obara M."/>
            <person name="Oguri Y."/>
            <person name="Olmstead R.G."/>
            <person name="Onodera N."/>
            <person name="Petersen B.L."/>
            <person name="Pils B."/>
            <person name="Prigge M."/>
            <person name="Rensing S.A."/>
            <person name="Riano-Pachon D.M."/>
            <person name="Roberts A.W."/>
            <person name="Sato Y."/>
            <person name="Scheller H.V."/>
            <person name="Schulz B."/>
            <person name="Schulz C."/>
            <person name="Shakirov E.V."/>
            <person name="Shibagaki N."/>
            <person name="Shinohara N."/>
            <person name="Shippen D.E."/>
            <person name="Soerensen I."/>
            <person name="Sotooka R."/>
            <person name="Sugimoto N."/>
            <person name="Sugita M."/>
            <person name="Sumikawa N."/>
            <person name="Tanurdzic M."/>
            <person name="Theissen G."/>
            <person name="Ulvskov P."/>
            <person name="Wakazuki S."/>
            <person name="Weng J.K."/>
            <person name="Willats W.W."/>
            <person name="Wipf D."/>
            <person name="Wolf P.G."/>
            <person name="Yang L."/>
            <person name="Zimmer A.D."/>
            <person name="Zhu Q."/>
            <person name="Mitros T."/>
            <person name="Hellsten U."/>
            <person name="Loque D."/>
            <person name="Otillar R."/>
            <person name="Salamov A."/>
            <person name="Schmutz J."/>
            <person name="Shapiro H."/>
            <person name="Lindquist E."/>
            <person name="Lucas S."/>
            <person name="Rokhsar D."/>
            <person name="Grigoriev I.V."/>
        </authorList>
    </citation>
    <scope>NUCLEOTIDE SEQUENCE [LARGE SCALE GENOMIC DNA]</scope>
</reference>
<evidence type="ECO:0000259" key="5">
    <source>
        <dbReference type="Pfam" id="PF03016"/>
    </source>
</evidence>
<keyword evidence="3" id="KW-0812">Transmembrane</keyword>
<evidence type="ECO:0000256" key="2">
    <source>
        <dbReference type="ARBA" id="ARBA00010271"/>
    </source>
</evidence>
<dbReference type="KEGG" id="smo:SELMODRAFT_92752"/>
<dbReference type="HOGENOM" id="CLU_025166_1_1_1"/>
<proteinExistence type="inferred from homology"/>
<dbReference type="GO" id="GO:0000139">
    <property type="term" value="C:Golgi membrane"/>
    <property type="evidence" value="ECO:0007669"/>
    <property type="project" value="UniProtKB-SubCell"/>
</dbReference>
<name>D8RF15_SELML</name>
<evidence type="ECO:0000256" key="3">
    <source>
        <dbReference type="ARBA" id="ARBA00022968"/>
    </source>
</evidence>
<keyword evidence="3" id="KW-0735">Signal-anchor</keyword>
<dbReference type="Gramene" id="EFJ28791">
    <property type="protein sequence ID" value="EFJ28791"/>
    <property type="gene ID" value="SELMODRAFT_92752"/>
</dbReference>
<dbReference type="PANTHER" id="PTHR11062:SF59">
    <property type="entry name" value="EXOSTOSIN FAMILY PROTEIN"/>
    <property type="match status" value="1"/>
</dbReference>
<evidence type="ECO:0000313" key="6">
    <source>
        <dbReference type="EMBL" id="EFJ28791.1"/>
    </source>
</evidence>
<feature type="domain" description="Exostosin GT47" evidence="5">
    <location>
        <begin position="22"/>
        <end position="304"/>
    </location>
</feature>
<evidence type="ECO:0000256" key="4">
    <source>
        <dbReference type="ARBA" id="ARBA00023034"/>
    </source>
</evidence>
<comment type="similarity">
    <text evidence="2">Belongs to the glycosyltransferase 47 family.</text>
</comment>
<dbReference type="InterPro" id="IPR040911">
    <property type="entry name" value="Exostosin_GT47"/>
</dbReference>
<dbReference type="InterPro" id="IPR004263">
    <property type="entry name" value="Exostosin"/>
</dbReference>
<accession>D8RF15</accession>
<evidence type="ECO:0000313" key="7">
    <source>
        <dbReference type="Proteomes" id="UP000001514"/>
    </source>
</evidence>
<organism evidence="7">
    <name type="scientific">Selaginella moellendorffii</name>
    <name type="common">Spikemoss</name>
    <dbReference type="NCBI Taxonomy" id="88036"/>
    <lineage>
        <taxon>Eukaryota</taxon>
        <taxon>Viridiplantae</taxon>
        <taxon>Streptophyta</taxon>
        <taxon>Embryophyta</taxon>
        <taxon>Tracheophyta</taxon>
        <taxon>Lycopodiopsida</taxon>
        <taxon>Selaginellales</taxon>
        <taxon>Selaginellaceae</taxon>
        <taxon>Selaginella</taxon>
    </lineage>
</organism>